<organism evidence="1">
    <name type="scientific">viral metagenome</name>
    <dbReference type="NCBI Taxonomy" id="1070528"/>
    <lineage>
        <taxon>unclassified sequences</taxon>
        <taxon>metagenomes</taxon>
        <taxon>organismal metagenomes</taxon>
    </lineage>
</organism>
<evidence type="ECO:0000313" key="1">
    <source>
        <dbReference type="EMBL" id="QJI03499.1"/>
    </source>
</evidence>
<dbReference type="AlphaFoldDB" id="A0A6M3XZT2"/>
<proteinExistence type="predicted"/>
<dbReference type="EMBL" id="MT145093">
    <property type="protein sequence ID" value="QJI03499.1"/>
    <property type="molecule type" value="Genomic_DNA"/>
</dbReference>
<sequence length="81" mass="8968">MTLPEATLTSGKVIRAFWEEHAGYVHDGPESGGRRSMCAAGLDNHLIIGSTAKDFCLKWLSHDFGTHKWCIEIPEELGGRQ</sequence>
<reference evidence="1" key="1">
    <citation type="submission" date="2020-03" db="EMBL/GenBank/DDBJ databases">
        <title>The deep terrestrial virosphere.</title>
        <authorList>
            <person name="Holmfeldt K."/>
            <person name="Nilsson E."/>
            <person name="Simone D."/>
            <person name="Lopez-Fernandez M."/>
            <person name="Wu X."/>
            <person name="de Brujin I."/>
            <person name="Lundin D."/>
            <person name="Andersson A."/>
            <person name="Bertilsson S."/>
            <person name="Dopson M."/>
        </authorList>
    </citation>
    <scope>NUCLEOTIDE SEQUENCE</scope>
    <source>
        <strain evidence="1">TM448B04590</strain>
    </source>
</reference>
<protein>
    <submittedName>
        <fullName evidence="1">Uncharacterized protein</fullName>
    </submittedName>
</protein>
<gene>
    <name evidence="1" type="ORF">TM448B04590_0008</name>
</gene>
<accession>A0A6M3XZT2</accession>
<name>A0A6M3XZT2_9ZZZZ</name>